<evidence type="ECO:0000256" key="1">
    <source>
        <dbReference type="SAM" id="Coils"/>
    </source>
</evidence>
<sequence length="732" mass="84793">MDVKGKVIKLFNAEFGSSLNNLKNLDYFQAKLDSKKSDVEECLSLASSKAPSRIQAAVEDVNKIVKQTDEIKEQSENICSLIEKCLQQENKTDELQTLIDDISYLEKSAFYMQFIECVEGVSSDLESSLCSNIDEACIASYVYLKDTYTKIELTLCTNLKSFMRDTVQYWFDQIEKKLTIEYNEILKILKWPFCGNNSGAQFTHSSTTLTEFKIVTEHLFHLQLPDSLVIKSTTGLESHFPQVCLPVTLLVQPFITRFRYHFQCTKQTNRRDKPEWYFTQLLSWLRDHIDWIEKMVQPVANGTNLKKTDVKVEFIRSLAKLAVNKLYSEMDSILYDDKLFAHTVDEAINFENELRSIYQYPSSEHATVLVLSQPQFLSKWLAIERKCATEKMDMIFSSPNAWVKVVGFEEDSKITECAEKFLLLLRSISDRYNKLPQLSHRCQFLDLQLELIDDWRVRILQLLHEHFQDPLQSFVPSILNTVHYVTKVLEDWGATHLYMELQDYKVQALESANNELENDFSEYLMKDIDVSITVFDGVISLLQRLHKKLMKEIIDTAITSIKIKSKPYFNEKWFTMPGEKEIAFFSITPTGQPMFQEIYNKLHIMDEVLAKELFKQAWKDFAMQLDQFILDELLLRNQFNSGGASQLTFDIKKSLYPSFGLYTSKPEILFPLISESCSLLNMLLGSAMLLLEALETEEENVAKEVLADVSIYELSPPLAIKILKHRMDISSR</sequence>
<dbReference type="Proteomes" id="UP001627154">
    <property type="component" value="Unassembled WGS sequence"/>
</dbReference>
<keyword evidence="3" id="KW-1185">Reference proteome</keyword>
<dbReference type="PANTHER" id="PTHR13520">
    <property type="entry name" value="RAD50-INTERACTING PROTEIN 1 RINT-1"/>
    <property type="match status" value="1"/>
</dbReference>
<feature type="coiled-coil region" evidence="1">
    <location>
        <begin position="499"/>
        <end position="526"/>
    </location>
</feature>
<name>A0ABD2WN59_9HYME</name>
<dbReference type="Pfam" id="PF04437">
    <property type="entry name" value="RINT1_TIP1"/>
    <property type="match status" value="1"/>
</dbReference>
<dbReference type="Gene3D" id="1.20.58.1420">
    <property type="entry name" value="Dsl1p vesicle tethering complex, Tip20p subunit, domain B"/>
    <property type="match status" value="1"/>
</dbReference>
<evidence type="ECO:0008006" key="4">
    <source>
        <dbReference type="Google" id="ProtNLM"/>
    </source>
</evidence>
<keyword evidence="1" id="KW-0175">Coiled coil</keyword>
<dbReference type="PANTHER" id="PTHR13520:SF0">
    <property type="entry name" value="RAD50-INTERACTING PROTEIN 1"/>
    <property type="match status" value="1"/>
</dbReference>
<evidence type="ECO:0000313" key="2">
    <source>
        <dbReference type="EMBL" id="KAL3394492.1"/>
    </source>
</evidence>
<dbReference type="AlphaFoldDB" id="A0ABD2WN59"/>
<reference evidence="2 3" key="1">
    <citation type="journal article" date="2024" name="bioRxiv">
        <title>A reference genome for Trichogramma kaykai: A tiny desert-dwelling parasitoid wasp with competing sex-ratio distorters.</title>
        <authorList>
            <person name="Culotta J."/>
            <person name="Lindsey A.R."/>
        </authorList>
    </citation>
    <scope>NUCLEOTIDE SEQUENCE [LARGE SCALE GENOMIC DNA]</scope>
    <source>
        <strain evidence="2 3">KSX58</strain>
    </source>
</reference>
<accession>A0ABD2WN59</accession>
<dbReference type="InterPro" id="IPR042042">
    <property type="entry name" value="Tip20p_domB"/>
</dbReference>
<dbReference type="Gene3D" id="1.20.58.670">
    <property type="entry name" value="Dsl1p vesicle tethering complex, Tip20p subunit, domain D"/>
    <property type="match status" value="1"/>
</dbReference>
<gene>
    <name evidence="2" type="ORF">TKK_011489</name>
</gene>
<evidence type="ECO:0000313" key="3">
    <source>
        <dbReference type="Proteomes" id="UP001627154"/>
    </source>
</evidence>
<organism evidence="2 3">
    <name type="scientific">Trichogramma kaykai</name>
    <dbReference type="NCBI Taxonomy" id="54128"/>
    <lineage>
        <taxon>Eukaryota</taxon>
        <taxon>Metazoa</taxon>
        <taxon>Ecdysozoa</taxon>
        <taxon>Arthropoda</taxon>
        <taxon>Hexapoda</taxon>
        <taxon>Insecta</taxon>
        <taxon>Pterygota</taxon>
        <taxon>Neoptera</taxon>
        <taxon>Endopterygota</taxon>
        <taxon>Hymenoptera</taxon>
        <taxon>Apocrita</taxon>
        <taxon>Proctotrupomorpha</taxon>
        <taxon>Chalcidoidea</taxon>
        <taxon>Trichogrammatidae</taxon>
        <taxon>Trichogramma</taxon>
    </lineage>
</organism>
<dbReference type="EMBL" id="JBJJXI010000092">
    <property type="protein sequence ID" value="KAL3394492.1"/>
    <property type="molecule type" value="Genomic_DNA"/>
</dbReference>
<comment type="caution">
    <text evidence="2">The sequence shown here is derived from an EMBL/GenBank/DDBJ whole genome shotgun (WGS) entry which is preliminary data.</text>
</comment>
<proteinExistence type="predicted"/>
<protein>
    <recommendedName>
        <fullName evidence="4">RAD50-interacting protein 1</fullName>
    </recommendedName>
</protein>
<dbReference type="InterPro" id="IPR007528">
    <property type="entry name" value="RINT1_Tip20"/>
</dbReference>
<dbReference type="PROSITE" id="PS51386">
    <property type="entry name" value="RINT1_TIP20"/>
    <property type="match status" value="1"/>
</dbReference>
<dbReference type="InterPro" id="IPR042044">
    <property type="entry name" value="EXOC6PINT-1/Sec15/Tip20_C_dom2"/>
</dbReference>